<dbReference type="RefSeq" id="WP_135977882.1">
    <property type="nucleotide sequence ID" value="NZ_BQKC01000001.1"/>
</dbReference>
<dbReference type="Proteomes" id="UP001055025">
    <property type="component" value="Unassembled WGS sequence"/>
</dbReference>
<comment type="caution">
    <text evidence="1">The sequence shown here is derived from an EMBL/GenBank/DDBJ whole genome shotgun (WGS) entry which is preliminary data.</text>
</comment>
<keyword evidence="2" id="KW-1185">Reference proteome</keyword>
<dbReference type="EMBL" id="BQKC01000001">
    <property type="protein sequence ID" value="GJM54359.1"/>
    <property type="molecule type" value="Genomic_DNA"/>
</dbReference>
<sequence>MISPELDELSCNLIGECLDRLAESADLGVVATALDGNSMRVTCAFDDDGADMCLEAAHDWVRRLAGGTLKEPGFSRPVCYAIAYAGAVDTGSGFSDALVTEFGDKGNDVDYSAFLLLDGVGSGSALRWSDPAPAGETEPLL</sequence>
<proteinExistence type="predicted"/>
<protein>
    <submittedName>
        <fullName evidence="1">Uncharacterized protein</fullName>
    </submittedName>
</protein>
<name>A0AAV5B0W2_9ACTN</name>
<dbReference type="AlphaFoldDB" id="A0AAV5B0W2"/>
<accession>A0AAV5B0W2</accession>
<organism evidence="1 2">
    <name type="scientific">Granulimonas faecalis</name>
    <dbReference type="NCBI Taxonomy" id="2894155"/>
    <lineage>
        <taxon>Bacteria</taxon>
        <taxon>Bacillati</taxon>
        <taxon>Actinomycetota</taxon>
        <taxon>Coriobacteriia</taxon>
        <taxon>Coriobacteriales</taxon>
        <taxon>Kribbibacteriaceae</taxon>
        <taxon>Granulimonas</taxon>
    </lineage>
</organism>
<reference evidence="1" key="1">
    <citation type="journal article" date="2022" name="Int. J. Syst. Evol. Microbiol.">
        <title>Granulimonas faecalis gen. nov., sp. nov., and Leptogranulimonas caecicola gen. nov., sp. nov., novel lactate-producing Atopobiaceae bacteria isolated from mouse intestines, and an emended description of the family Atopobiaceae.</title>
        <authorList>
            <person name="Morinaga K."/>
            <person name="Kusada H."/>
            <person name="Sakamoto S."/>
            <person name="Murakami T."/>
            <person name="Toyoda A."/>
            <person name="Mori H."/>
            <person name="Meng X.Y."/>
            <person name="Takashino M."/>
            <person name="Murotomi K."/>
            <person name="Tamaki H."/>
        </authorList>
    </citation>
    <scope>NUCLEOTIDE SEQUENCE</scope>
    <source>
        <strain evidence="1">OPF53</strain>
    </source>
</reference>
<gene>
    <name evidence="1" type="ORF">ATOP_00140</name>
</gene>
<evidence type="ECO:0000313" key="2">
    <source>
        <dbReference type="Proteomes" id="UP001055025"/>
    </source>
</evidence>
<evidence type="ECO:0000313" key="1">
    <source>
        <dbReference type="EMBL" id="GJM54359.1"/>
    </source>
</evidence>